<dbReference type="InterPro" id="IPR035959">
    <property type="entry name" value="RutC-like_sf"/>
</dbReference>
<dbReference type="InterPro" id="IPR006175">
    <property type="entry name" value="YjgF/YER057c/UK114"/>
</dbReference>
<dbReference type="Pfam" id="PF01042">
    <property type="entry name" value="Ribonuc_L-PSP"/>
    <property type="match status" value="1"/>
</dbReference>
<proteinExistence type="predicted"/>
<protein>
    <submittedName>
        <fullName evidence="1">Uncharacterized protein</fullName>
    </submittedName>
</protein>
<evidence type="ECO:0000313" key="1">
    <source>
        <dbReference type="EMBL" id="KAG0649926.1"/>
    </source>
</evidence>
<comment type="caution">
    <text evidence="1">The sequence shown here is derived from an EMBL/GenBank/DDBJ whole genome shotgun (WGS) entry which is preliminary data.</text>
</comment>
<dbReference type="OrthoDB" id="309640at2759"/>
<dbReference type="EMBL" id="VNKQ01000007">
    <property type="protein sequence ID" value="KAG0649926.1"/>
    <property type="molecule type" value="Genomic_DNA"/>
</dbReference>
<name>A0A9P6VKH9_9HELO</name>
<evidence type="ECO:0000313" key="2">
    <source>
        <dbReference type="Proteomes" id="UP000785200"/>
    </source>
</evidence>
<dbReference type="Gene3D" id="3.30.1330.40">
    <property type="entry name" value="RutC-like"/>
    <property type="match status" value="1"/>
</dbReference>
<sequence>MSATQFFQPEGLIGEACQRTGFSNAAVLPANAKLVVTAGQAGMDLGTGKLVVSSDAAQIEAAFDCVDASLKAAGVSDGLASAHKMVSYMIDCRNEPLMMEIWRRRYPNRRPTWTCIGVSNMCAQGMIVEIQGEAVLSY</sequence>
<dbReference type="AlphaFoldDB" id="A0A9P6VKH9"/>
<accession>A0A9P6VKH9</accession>
<gene>
    <name evidence="1" type="ORF">D0Z07_4070</name>
</gene>
<keyword evidence="2" id="KW-1185">Reference proteome</keyword>
<dbReference type="Proteomes" id="UP000785200">
    <property type="component" value="Unassembled WGS sequence"/>
</dbReference>
<reference evidence="1" key="1">
    <citation type="submission" date="2019-07" db="EMBL/GenBank/DDBJ databases">
        <title>Hyphodiscus hymeniophilus genome sequencing and assembly.</title>
        <authorList>
            <person name="Kramer G."/>
            <person name="Nodwell J."/>
        </authorList>
    </citation>
    <scope>NUCLEOTIDE SEQUENCE</scope>
    <source>
        <strain evidence="1">ATCC 34498</strain>
    </source>
</reference>
<organism evidence="1 2">
    <name type="scientific">Hyphodiscus hymeniophilus</name>
    <dbReference type="NCBI Taxonomy" id="353542"/>
    <lineage>
        <taxon>Eukaryota</taxon>
        <taxon>Fungi</taxon>
        <taxon>Dikarya</taxon>
        <taxon>Ascomycota</taxon>
        <taxon>Pezizomycotina</taxon>
        <taxon>Leotiomycetes</taxon>
        <taxon>Helotiales</taxon>
        <taxon>Hyphodiscaceae</taxon>
        <taxon>Hyphodiscus</taxon>
    </lineage>
</organism>
<dbReference type="SUPFAM" id="SSF55298">
    <property type="entry name" value="YjgF-like"/>
    <property type="match status" value="1"/>
</dbReference>